<dbReference type="Gene3D" id="1.10.10.60">
    <property type="entry name" value="Homeodomain-like"/>
    <property type="match status" value="2"/>
</dbReference>
<dbReference type="InterPro" id="IPR020449">
    <property type="entry name" value="Tscrpt_reg_AraC-type_HTH"/>
</dbReference>
<dbReference type="RefSeq" id="WP_126698736.1">
    <property type="nucleotide sequence ID" value="NZ_RWKW01000025.1"/>
</dbReference>
<name>A0A3R9YGM3_9HYPH</name>
<dbReference type="Proteomes" id="UP000278398">
    <property type="component" value="Unassembled WGS sequence"/>
</dbReference>
<dbReference type="PRINTS" id="PR00032">
    <property type="entry name" value="HTHARAC"/>
</dbReference>
<evidence type="ECO:0000313" key="6">
    <source>
        <dbReference type="Proteomes" id="UP000278398"/>
    </source>
</evidence>
<protein>
    <submittedName>
        <fullName evidence="5">AraC family transcriptional regulator</fullName>
    </submittedName>
</protein>
<dbReference type="SUPFAM" id="SSF46689">
    <property type="entry name" value="Homeodomain-like"/>
    <property type="match status" value="2"/>
</dbReference>
<evidence type="ECO:0000256" key="3">
    <source>
        <dbReference type="ARBA" id="ARBA00023163"/>
    </source>
</evidence>
<dbReference type="OrthoDB" id="9806208at2"/>
<dbReference type="PROSITE" id="PS00041">
    <property type="entry name" value="HTH_ARAC_FAMILY_1"/>
    <property type="match status" value="1"/>
</dbReference>
<dbReference type="SMART" id="SM00342">
    <property type="entry name" value="HTH_ARAC"/>
    <property type="match status" value="1"/>
</dbReference>
<gene>
    <name evidence="5" type="ORF">EJC49_06950</name>
</gene>
<organism evidence="5 6">
    <name type="scientific">Aquibium carbonis</name>
    <dbReference type="NCBI Taxonomy" id="2495581"/>
    <lineage>
        <taxon>Bacteria</taxon>
        <taxon>Pseudomonadati</taxon>
        <taxon>Pseudomonadota</taxon>
        <taxon>Alphaproteobacteria</taxon>
        <taxon>Hyphomicrobiales</taxon>
        <taxon>Phyllobacteriaceae</taxon>
        <taxon>Aquibium</taxon>
    </lineage>
</organism>
<dbReference type="InterPro" id="IPR009057">
    <property type="entry name" value="Homeodomain-like_sf"/>
</dbReference>
<reference evidence="5 6" key="1">
    <citation type="submission" date="2018-12" db="EMBL/GenBank/DDBJ databases">
        <title>Mesorhizobium carbonis sp. nov., isolated from coal mine water.</title>
        <authorList>
            <person name="Xin W."/>
            <person name="Xu Z."/>
            <person name="Xiang F."/>
            <person name="Zhang J."/>
            <person name="Xi L."/>
            <person name="Liu J."/>
        </authorList>
    </citation>
    <scope>NUCLEOTIDE SEQUENCE [LARGE SCALE GENOMIC DNA]</scope>
    <source>
        <strain evidence="5 6">B2.3</strain>
    </source>
</reference>
<proteinExistence type="predicted"/>
<dbReference type="PROSITE" id="PS01124">
    <property type="entry name" value="HTH_ARAC_FAMILY_2"/>
    <property type="match status" value="1"/>
</dbReference>
<evidence type="ECO:0000313" key="5">
    <source>
        <dbReference type="EMBL" id="RST87175.1"/>
    </source>
</evidence>
<dbReference type="GO" id="GO:0003700">
    <property type="term" value="F:DNA-binding transcription factor activity"/>
    <property type="evidence" value="ECO:0007669"/>
    <property type="project" value="InterPro"/>
</dbReference>
<dbReference type="Pfam" id="PF12833">
    <property type="entry name" value="HTH_18"/>
    <property type="match status" value="1"/>
</dbReference>
<dbReference type="PANTHER" id="PTHR46796:SF14">
    <property type="entry name" value="TRANSCRIPTIONAL REGULATORY PROTEIN"/>
    <property type="match status" value="1"/>
</dbReference>
<comment type="caution">
    <text evidence="5">The sequence shown here is derived from an EMBL/GenBank/DDBJ whole genome shotgun (WGS) entry which is preliminary data.</text>
</comment>
<sequence>MGTDARLQFSFHREARLPDLHRNESWRGFSAEYSRIGGASEYSFSFTGERHYLCLHDLLLSDGNVVVDGLRPIQRRDLRNNLTYVPTGCSVSGFAAPVDRVNSFIAFYFDPEEIAAEIERPFRDTDNFAMVYFDDNRLRATLEKMRALLVQEREPDRLYAETLGLLTAIEIAQVQAGSVKLTPGQAGGLSGTQQKQVFDFVASGLATDISLDAMAAVANLSRFHFARAFKKSVGEPPYAYVLRQRIERAKVLLKTTKMQVNEVAVATGFKTASHFVRAFQQAVGTSPGSFRRM</sequence>
<accession>A0A3R9YGM3</accession>
<dbReference type="AlphaFoldDB" id="A0A3R9YGM3"/>
<feature type="domain" description="HTH araC/xylS-type" evidence="4">
    <location>
        <begin position="195"/>
        <end position="293"/>
    </location>
</feature>
<dbReference type="PANTHER" id="PTHR46796">
    <property type="entry name" value="HTH-TYPE TRANSCRIPTIONAL ACTIVATOR RHAS-RELATED"/>
    <property type="match status" value="1"/>
</dbReference>
<dbReference type="EMBL" id="RWKW01000025">
    <property type="protein sequence ID" value="RST87175.1"/>
    <property type="molecule type" value="Genomic_DNA"/>
</dbReference>
<keyword evidence="3" id="KW-0804">Transcription</keyword>
<keyword evidence="6" id="KW-1185">Reference proteome</keyword>
<dbReference type="InterPro" id="IPR018062">
    <property type="entry name" value="HTH_AraC-typ_CS"/>
</dbReference>
<keyword evidence="2" id="KW-0238">DNA-binding</keyword>
<keyword evidence="1" id="KW-0805">Transcription regulation</keyword>
<dbReference type="GO" id="GO:0043565">
    <property type="term" value="F:sequence-specific DNA binding"/>
    <property type="evidence" value="ECO:0007669"/>
    <property type="project" value="InterPro"/>
</dbReference>
<dbReference type="InterPro" id="IPR018060">
    <property type="entry name" value="HTH_AraC"/>
</dbReference>
<evidence type="ECO:0000259" key="4">
    <source>
        <dbReference type="PROSITE" id="PS01124"/>
    </source>
</evidence>
<evidence type="ECO:0000256" key="1">
    <source>
        <dbReference type="ARBA" id="ARBA00023015"/>
    </source>
</evidence>
<dbReference type="InterPro" id="IPR050204">
    <property type="entry name" value="AraC_XylS_family_regulators"/>
</dbReference>
<evidence type="ECO:0000256" key="2">
    <source>
        <dbReference type="ARBA" id="ARBA00023125"/>
    </source>
</evidence>